<evidence type="ECO:0000256" key="3">
    <source>
        <dbReference type="ARBA" id="ARBA00022777"/>
    </source>
</evidence>
<evidence type="ECO:0000313" key="5">
    <source>
        <dbReference type="EMBL" id="KAK8490599.1"/>
    </source>
</evidence>
<dbReference type="InterPro" id="IPR011009">
    <property type="entry name" value="Kinase-like_dom_sf"/>
</dbReference>
<sequence length="139" mass="15716">MYITNKKEDMIKDKQKDKNSWEFISTGRASKESDVFSFGGVALEIATGRKAIDPLKQGSETSLVHWIWHLYETREHLLAVDKRLNTEFDRDQAECLMIVGLELPSKMPTPVYVPTSSVSSSEPSITNQAFNSVAEQLHI</sequence>
<evidence type="ECO:0000256" key="2">
    <source>
        <dbReference type="ARBA" id="ARBA00022741"/>
    </source>
</evidence>
<dbReference type="SUPFAM" id="SSF56112">
    <property type="entry name" value="Protein kinase-like (PK-like)"/>
    <property type="match status" value="1"/>
</dbReference>
<evidence type="ECO:0008006" key="7">
    <source>
        <dbReference type="Google" id="ProtNLM"/>
    </source>
</evidence>
<keyword evidence="2" id="KW-0547">Nucleotide-binding</keyword>
<proteinExistence type="predicted"/>
<evidence type="ECO:0000256" key="1">
    <source>
        <dbReference type="ARBA" id="ARBA00022679"/>
    </source>
</evidence>
<gene>
    <name evidence="5" type="ORF">V6N12_076266</name>
</gene>
<dbReference type="EMBL" id="JBBPBM010000848">
    <property type="protein sequence ID" value="KAK8490599.1"/>
    <property type="molecule type" value="Genomic_DNA"/>
</dbReference>
<evidence type="ECO:0000256" key="4">
    <source>
        <dbReference type="ARBA" id="ARBA00022840"/>
    </source>
</evidence>
<organism evidence="5 6">
    <name type="scientific">Hibiscus sabdariffa</name>
    <name type="common">roselle</name>
    <dbReference type="NCBI Taxonomy" id="183260"/>
    <lineage>
        <taxon>Eukaryota</taxon>
        <taxon>Viridiplantae</taxon>
        <taxon>Streptophyta</taxon>
        <taxon>Embryophyta</taxon>
        <taxon>Tracheophyta</taxon>
        <taxon>Spermatophyta</taxon>
        <taxon>Magnoliopsida</taxon>
        <taxon>eudicotyledons</taxon>
        <taxon>Gunneridae</taxon>
        <taxon>Pentapetalae</taxon>
        <taxon>rosids</taxon>
        <taxon>malvids</taxon>
        <taxon>Malvales</taxon>
        <taxon>Malvaceae</taxon>
        <taxon>Malvoideae</taxon>
        <taxon>Hibiscus</taxon>
    </lineage>
</organism>
<dbReference type="PANTHER" id="PTHR47973">
    <property type="entry name" value="CYSTEINE-RICH RECEPTOR-LIKE PROTEIN KINASE 3"/>
    <property type="match status" value="1"/>
</dbReference>
<name>A0ABR2AC15_9ROSI</name>
<dbReference type="InterPro" id="IPR052059">
    <property type="entry name" value="CR_Ser/Thr_kinase"/>
</dbReference>
<dbReference type="Gene3D" id="1.10.510.10">
    <property type="entry name" value="Transferase(Phosphotransferase) domain 1"/>
    <property type="match status" value="1"/>
</dbReference>
<evidence type="ECO:0000313" key="6">
    <source>
        <dbReference type="Proteomes" id="UP001472677"/>
    </source>
</evidence>
<keyword evidence="4" id="KW-0067">ATP-binding</keyword>
<dbReference type="Proteomes" id="UP001472677">
    <property type="component" value="Unassembled WGS sequence"/>
</dbReference>
<accession>A0ABR2AC15</accession>
<reference evidence="5 6" key="1">
    <citation type="journal article" date="2024" name="G3 (Bethesda)">
        <title>Genome assembly of Hibiscus sabdariffa L. provides insights into metabolisms of medicinal natural products.</title>
        <authorList>
            <person name="Kim T."/>
        </authorList>
    </citation>
    <scope>NUCLEOTIDE SEQUENCE [LARGE SCALE GENOMIC DNA]</scope>
    <source>
        <strain evidence="5">TK-2024</strain>
        <tissue evidence="5">Old leaves</tissue>
    </source>
</reference>
<keyword evidence="6" id="KW-1185">Reference proteome</keyword>
<protein>
    <recommendedName>
        <fullName evidence="7">Serine-threonine/tyrosine-protein kinase catalytic domain-containing protein</fullName>
    </recommendedName>
</protein>
<keyword evidence="3" id="KW-0418">Kinase</keyword>
<keyword evidence="1" id="KW-0808">Transferase</keyword>
<comment type="caution">
    <text evidence="5">The sequence shown here is derived from an EMBL/GenBank/DDBJ whole genome shotgun (WGS) entry which is preliminary data.</text>
</comment>